<comment type="caution">
    <text evidence="2">The sequence shown here is derived from an EMBL/GenBank/DDBJ whole genome shotgun (WGS) entry which is preliminary data.</text>
</comment>
<sequence length="810" mass="92046">MLIKLWCCKSDSTVTEQNRETFLPSRGDDTSKKGQSPSSSSRLHSRNKKHEKTDVMEPDYSNKTTTLGSSYSSAGGILLDDDRDRSNDGKKTSEKRVMISTPSSSTAAVTSSSAVVGTKVILNETSTPPPTSAARCIVSGCWQDLMEDEVRSFSSDHDDTSNHDPQSTIDASHHSMVKQISHVIRKSSMDMTVHSTSSAANLRQSNLSKASSIKIGSFYSDESAKQAQIRRKEYKHYNHIFTENLEKDDQELQDKIVDWSSRHQTLQKLRSVHHIISSHGLYKEQDLQQDILKGLKRREWLESLVALDPRRQIHLYFTEVARAGGPLQDPLTKAPVSIIRGFRRASSFSVWRPTSLDAIQLMMTGKATGKGLEVKGKSAKYGRLSGLIPFIQIHQDLHKNVGKLGLSREGRIHVYYQNDDMRCRALKLFMNVIRDMVSLPIFLPNDSSRDLNQEYRWEVSDYGIYRLNKSGFGLDISERVFYQACVMEQDITRTGDLETGRPSEPNFQSMNFESTRKYNGIGPRTVVLQLDDDEPLKPQTFVVAYEENNSVTPVASDFDCFTVGTRGVTFDQPIASEQVELMKWMIESIDKVLTTQKKNASWASHWFNVLDQPDHRKKIDMPRFGFGDPKSYEMMAGAVTRFAHNKNGAVRHGAECFNYKFPQDIDDKLLVISDSGFIDDTNRPFKYMTPSELQEFMLNQIDDGYIFPLNPKWIVADQGWKRVYDKMMSCQDESTKTSLESWYPRESGVRELIELVYSKHPEGFQDLSGEKLEGTEALDLMKQKLRRRAILRRVVIKIRTARMLASSASS</sequence>
<feature type="region of interest" description="Disordered" evidence="1">
    <location>
        <begin position="152"/>
        <end position="175"/>
    </location>
</feature>
<name>A0AAD3CKV4_9STRA</name>
<gene>
    <name evidence="2" type="ORF">CTEN210_04261</name>
</gene>
<accession>A0AAD3CKV4</accession>
<keyword evidence="3" id="KW-1185">Reference proteome</keyword>
<dbReference type="EMBL" id="BLLK01000023">
    <property type="protein sequence ID" value="GFH47786.1"/>
    <property type="molecule type" value="Genomic_DNA"/>
</dbReference>
<organism evidence="2 3">
    <name type="scientific">Chaetoceros tenuissimus</name>
    <dbReference type="NCBI Taxonomy" id="426638"/>
    <lineage>
        <taxon>Eukaryota</taxon>
        <taxon>Sar</taxon>
        <taxon>Stramenopiles</taxon>
        <taxon>Ochrophyta</taxon>
        <taxon>Bacillariophyta</taxon>
        <taxon>Coscinodiscophyceae</taxon>
        <taxon>Chaetocerotophycidae</taxon>
        <taxon>Chaetocerotales</taxon>
        <taxon>Chaetocerotaceae</taxon>
        <taxon>Chaetoceros</taxon>
    </lineage>
</organism>
<feature type="compositionally biased region" description="Polar residues" evidence="1">
    <location>
        <begin position="61"/>
        <end position="73"/>
    </location>
</feature>
<reference evidence="2 3" key="1">
    <citation type="journal article" date="2021" name="Sci. Rep.">
        <title>The genome of the diatom Chaetoceros tenuissimus carries an ancient integrated fragment of an extant virus.</title>
        <authorList>
            <person name="Hongo Y."/>
            <person name="Kimura K."/>
            <person name="Takaki Y."/>
            <person name="Yoshida Y."/>
            <person name="Baba S."/>
            <person name="Kobayashi G."/>
            <person name="Nagasaki K."/>
            <person name="Hano T."/>
            <person name="Tomaru Y."/>
        </authorList>
    </citation>
    <scope>NUCLEOTIDE SEQUENCE [LARGE SCALE GENOMIC DNA]</scope>
    <source>
        <strain evidence="2 3">NIES-3715</strain>
    </source>
</reference>
<feature type="compositionally biased region" description="Basic and acidic residues" evidence="1">
    <location>
        <begin position="80"/>
        <end position="97"/>
    </location>
</feature>
<protein>
    <submittedName>
        <fullName evidence="2">Uncharacterized protein</fullName>
    </submittedName>
</protein>
<dbReference type="Proteomes" id="UP001054902">
    <property type="component" value="Unassembled WGS sequence"/>
</dbReference>
<evidence type="ECO:0000256" key="1">
    <source>
        <dbReference type="SAM" id="MobiDB-lite"/>
    </source>
</evidence>
<evidence type="ECO:0000313" key="2">
    <source>
        <dbReference type="EMBL" id="GFH47786.1"/>
    </source>
</evidence>
<evidence type="ECO:0000313" key="3">
    <source>
        <dbReference type="Proteomes" id="UP001054902"/>
    </source>
</evidence>
<feature type="region of interest" description="Disordered" evidence="1">
    <location>
        <begin position="17"/>
        <end position="103"/>
    </location>
</feature>
<feature type="compositionally biased region" description="Basic and acidic residues" evidence="1">
    <location>
        <begin position="152"/>
        <end position="162"/>
    </location>
</feature>
<proteinExistence type="predicted"/>
<dbReference type="AlphaFoldDB" id="A0AAD3CKV4"/>